<dbReference type="PANTHER" id="PTHR11920:SF500">
    <property type="entry name" value="GUANYLATE CYCLASE 2G"/>
    <property type="match status" value="1"/>
</dbReference>
<dbReference type="InterPro" id="IPR001828">
    <property type="entry name" value="ANF_lig-bd_rcpt"/>
</dbReference>
<evidence type="ECO:0000256" key="8">
    <source>
        <dbReference type="ARBA" id="ARBA00023136"/>
    </source>
</evidence>
<dbReference type="GO" id="GO:0005886">
    <property type="term" value="C:plasma membrane"/>
    <property type="evidence" value="ECO:0000318"/>
    <property type="project" value="GO_Central"/>
</dbReference>
<dbReference type="FunFam" id="1.10.510.10:FF:000545">
    <property type="entry name" value="Guanylate cyclase"/>
    <property type="match status" value="1"/>
</dbReference>
<dbReference type="GO" id="GO:0005525">
    <property type="term" value="F:GTP binding"/>
    <property type="evidence" value="ECO:0007669"/>
    <property type="project" value="UniProtKB-KW"/>
</dbReference>
<evidence type="ECO:0000259" key="17">
    <source>
        <dbReference type="PROSITE" id="PS50011"/>
    </source>
</evidence>
<dbReference type="SUPFAM" id="SSF56112">
    <property type="entry name" value="Protein kinase-like (PK-like)"/>
    <property type="match status" value="1"/>
</dbReference>
<dbReference type="Pfam" id="PF07714">
    <property type="entry name" value="PK_Tyr_Ser-Thr"/>
    <property type="match status" value="1"/>
</dbReference>
<evidence type="ECO:0000256" key="2">
    <source>
        <dbReference type="ARBA" id="ARBA00012202"/>
    </source>
</evidence>
<keyword evidence="9" id="KW-0675">Receptor</keyword>
<keyword evidence="5" id="KW-0547">Nucleotide-binding</keyword>
<dbReference type="GO" id="GO:0009897">
    <property type="term" value="C:external side of plasma membrane"/>
    <property type="evidence" value="ECO:0007669"/>
    <property type="project" value="Ensembl"/>
</dbReference>
<proteinExistence type="inferred from homology"/>
<dbReference type="PROSITE" id="PS50125">
    <property type="entry name" value="GUANYLATE_CYCLASE_2"/>
    <property type="match status" value="1"/>
</dbReference>
<dbReference type="GO" id="GO:0004672">
    <property type="term" value="F:protein kinase activity"/>
    <property type="evidence" value="ECO:0007669"/>
    <property type="project" value="InterPro"/>
</dbReference>
<evidence type="ECO:0000256" key="6">
    <source>
        <dbReference type="ARBA" id="ARBA00022989"/>
    </source>
</evidence>
<dbReference type="Pfam" id="PF00211">
    <property type="entry name" value="Guanylate_cyc"/>
    <property type="match status" value="1"/>
</dbReference>
<dbReference type="InterPro" id="IPR001170">
    <property type="entry name" value="ANPR/GUC"/>
</dbReference>
<dbReference type="Gene3D" id="3.40.50.2300">
    <property type="match status" value="2"/>
</dbReference>
<evidence type="ECO:0000256" key="13">
    <source>
        <dbReference type="RuleBase" id="RU000405"/>
    </source>
</evidence>
<reference evidence="19" key="1">
    <citation type="submission" date="2009-12" db="EMBL/GenBank/DDBJ databases">
        <title>The Genome Sequence of Anolis carolinensis (Green Anole Lizard).</title>
        <authorList>
            <consortium name="The Genome Sequencing Platform"/>
            <person name="Di Palma F."/>
            <person name="Alfoldi J."/>
            <person name="Heiman D."/>
            <person name="Young S."/>
            <person name="Grabherr M."/>
            <person name="Johnson J."/>
            <person name="Lander E.S."/>
            <person name="Lindblad-Toh K."/>
        </authorList>
    </citation>
    <scope>NUCLEOTIDE SEQUENCE [LARGE SCALE GENOMIC DNA]</scope>
    <source>
        <strain evidence="19">JBL SC #1</strain>
    </source>
</reference>
<evidence type="ECO:0000256" key="9">
    <source>
        <dbReference type="ARBA" id="ARBA00023170"/>
    </source>
</evidence>
<dbReference type="CDD" id="cd07302">
    <property type="entry name" value="CHD"/>
    <property type="match status" value="1"/>
</dbReference>
<keyword evidence="20" id="KW-1185">Reference proteome</keyword>
<dbReference type="GO" id="GO:0007168">
    <property type="term" value="P:receptor guanylyl cyclase signaling pathway"/>
    <property type="evidence" value="ECO:0000318"/>
    <property type="project" value="GO_Central"/>
</dbReference>
<dbReference type="InterPro" id="IPR050401">
    <property type="entry name" value="Cyclic_nucleotide_synthase"/>
</dbReference>
<dbReference type="GO" id="GO:0005524">
    <property type="term" value="F:ATP binding"/>
    <property type="evidence" value="ECO:0007669"/>
    <property type="project" value="InterPro"/>
</dbReference>
<evidence type="ECO:0000256" key="5">
    <source>
        <dbReference type="ARBA" id="ARBA00022741"/>
    </source>
</evidence>
<keyword evidence="4 16" id="KW-0732">Signal</keyword>
<sequence>MSKCLQSLFLIHYAPAILFAIATNDSTNTVNGKERSKVIVAFQAPWNISHPLSAQRLIPVFQIAVDKVNADPSYLQDYSLEFVYADCDCEAKTSLDAFITQFQKEHISALFGPVCSEAAEVTGLLASQWNIPTFGFVGHTAVLDDSVLYDTYINLVSPLQMIGQVLQKTLQFFGWRYVGLMGSSSDVFTWAEMDELWSSVENQLQTNITVTAKVRYNTKNQGLHQEKLSYITSVARIIVLICSSLDARSILLEAKELGMTNGPYVFFVLQQFEDNFFKETWIHENSNILDAYHPVFLIALQSYREYKTYSDFVNEVYEKLKDKQHSSSFISIQEEVSSYAAYLHDAVLLYALAIKEMSEKKKNFSDGRALINTLKGCNKTLVYGITGPVHIDELGERNMDYSVYDLQDSGNSKSFLPVLNFDSYKNTLSPTTEINSISWSDGEIPEDKPSCGFHNEHCKPPVASKCDAISKTEGAALIVVIILLIMTASGAIGVTMFLKIHKGRLEKQIYDSWWKINYEDIIFFNDNKEVFDLSQRNTPVPKETEDTSSHLFLSSNNFSGIKSKQDREVFYTSVGLYQGTLVAVKCTDNQTDIWKLSVLQEIHMMRELRHENLAVFYGICPEAPNICIVMHYYKKGSLKDVLMHSNIELDWIFKISFAYDIVSGMIFLHNSPLKSHGNLKPTNCLVDTRMQVKLCGYGLWELKYGTKSRIITEKETEYADLFWTAPELLRMGEYPLQGTQKGDVYSFAIIMRELIYNDEDGPFQNLNKNAEEIIQKIQEVGSPVPFRPSLSTERCNENIVTLLEACWDEHPERRPVFADVKRTLREASPESHFSILDNMVNKLEKYANHLEEVVEARTTQLSAEKKKTEKLLSAMLPGFIGEQLVAGRSVEPESFDSVSIFFSDIVDFTRLCSLSSPLQVVNLLNDLYSLFDNIIKIYDVYKVETIGDAYMVASGLPIRNGTKHVEEIATMSLHFLSAMISFKIRHMPDEKLRLRVGIHTGPVVAGVVGITRPRYCLFGDTVNTASRMESTSLPLQIHVSMITASALQSIGGYDLQERGSIKIKGKGQQRTFWLRGKTGFNMPLPAFSENVETHPKGYVEMGQKAQLSSATEWDDLESLEEQKDGL</sequence>
<evidence type="ECO:0000256" key="14">
    <source>
        <dbReference type="RuleBase" id="RU003431"/>
    </source>
</evidence>
<keyword evidence="3 15" id="KW-0812">Transmembrane</keyword>
<dbReference type="Ensembl" id="ENSACAT00000009967.4">
    <property type="protein sequence ID" value="ENSACAP00000009768.4"/>
    <property type="gene ID" value="ENSACAG00000009932.4"/>
</dbReference>
<dbReference type="EC" id="4.6.1.2" evidence="2 14"/>
<comment type="similarity">
    <text evidence="13">Belongs to the adenylyl cyclase class-4/guanylyl cyclase family.</text>
</comment>
<dbReference type="FunFam" id="3.30.70.1230:FF:000004">
    <property type="entry name" value="Guanylate cyclase"/>
    <property type="match status" value="1"/>
</dbReference>
<evidence type="ECO:0000256" key="10">
    <source>
        <dbReference type="ARBA" id="ARBA00023180"/>
    </source>
</evidence>
<accession>H9GFU9</accession>
<dbReference type="PRINTS" id="PR00255">
    <property type="entry name" value="NATPEPTIDER"/>
</dbReference>
<evidence type="ECO:0000259" key="18">
    <source>
        <dbReference type="PROSITE" id="PS50125"/>
    </source>
</evidence>
<dbReference type="SUPFAM" id="SSF53822">
    <property type="entry name" value="Periplasmic binding protein-like I"/>
    <property type="match status" value="1"/>
</dbReference>
<dbReference type="PROSITE" id="PS00452">
    <property type="entry name" value="GUANYLATE_CYCLASE_1"/>
    <property type="match status" value="1"/>
</dbReference>
<evidence type="ECO:0000256" key="16">
    <source>
        <dbReference type="SAM" id="SignalP"/>
    </source>
</evidence>
<dbReference type="InterPro" id="IPR011009">
    <property type="entry name" value="Kinase-like_dom_sf"/>
</dbReference>
<dbReference type="AlphaFoldDB" id="H9GFU9"/>
<dbReference type="GO" id="GO:0001653">
    <property type="term" value="F:peptide receptor activity"/>
    <property type="evidence" value="ECO:0000318"/>
    <property type="project" value="GO_Central"/>
</dbReference>
<dbReference type="Proteomes" id="UP000001646">
    <property type="component" value="Unplaced"/>
</dbReference>
<dbReference type="GO" id="GO:0035556">
    <property type="term" value="P:intracellular signal transduction"/>
    <property type="evidence" value="ECO:0007669"/>
    <property type="project" value="InterPro"/>
</dbReference>
<reference evidence="19" key="2">
    <citation type="submission" date="2025-08" db="UniProtKB">
        <authorList>
            <consortium name="Ensembl"/>
        </authorList>
    </citation>
    <scope>IDENTIFICATION</scope>
</reference>
<keyword evidence="6 15" id="KW-1133">Transmembrane helix</keyword>
<dbReference type="Bgee" id="ENSACAG00000009932">
    <property type="expression patterns" value="Expressed in lung and 2 other cell types or tissues"/>
</dbReference>
<comment type="catalytic activity">
    <reaction evidence="14">
        <text>GTP = 3',5'-cyclic GMP + diphosphate</text>
        <dbReference type="Rhea" id="RHEA:13665"/>
        <dbReference type="ChEBI" id="CHEBI:33019"/>
        <dbReference type="ChEBI" id="CHEBI:37565"/>
        <dbReference type="ChEBI" id="CHEBI:57746"/>
        <dbReference type="EC" id="4.6.1.2"/>
    </reaction>
</comment>
<feature type="domain" description="Protein kinase" evidence="17">
    <location>
        <begin position="547"/>
        <end position="835"/>
    </location>
</feature>
<dbReference type="PANTHER" id="PTHR11920">
    <property type="entry name" value="GUANYLYL CYCLASE"/>
    <property type="match status" value="1"/>
</dbReference>
<evidence type="ECO:0000256" key="7">
    <source>
        <dbReference type="ARBA" id="ARBA00023134"/>
    </source>
</evidence>
<evidence type="ECO:0000313" key="20">
    <source>
        <dbReference type="Proteomes" id="UP000001646"/>
    </source>
</evidence>
<dbReference type="PROSITE" id="PS50011">
    <property type="entry name" value="PROTEIN_KINASE_DOM"/>
    <property type="match status" value="1"/>
</dbReference>
<dbReference type="InterPro" id="IPR029787">
    <property type="entry name" value="Nucleotide_cyclase"/>
</dbReference>
<feature type="chain" id="PRO_5032989249" description="Guanylate cyclase" evidence="16">
    <location>
        <begin position="17"/>
        <end position="1126"/>
    </location>
</feature>
<keyword evidence="8 15" id="KW-0472">Membrane</keyword>
<dbReference type="InterPro" id="IPR028082">
    <property type="entry name" value="Peripla_BP_I"/>
</dbReference>
<dbReference type="eggNOG" id="KOG1023">
    <property type="taxonomic scope" value="Eukaryota"/>
</dbReference>
<evidence type="ECO:0000256" key="12">
    <source>
        <dbReference type="ARBA" id="ARBA00023293"/>
    </source>
</evidence>
<protein>
    <recommendedName>
        <fullName evidence="2 14">Guanylate cyclase</fullName>
        <ecNumber evidence="2 14">4.6.1.2</ecNumber>
    </recommendedName>
</protein>
<dbReference type="InParanoid" id="H9GFU9"/>
<organism evidence="19 20">
    <name type="scientific">Anolis carolinensis</name>
    <name type="common">Green anole</name>
    <name type="synonym">American chameleon</name>
    <dbReference type="NCBI Taxonomy" id="28377"/>
    <lineage>
        <taxon>Eukaryota</taxon>
        <taxon>Metazoa</taxon>
        <taxon>Chordata</taxon>
        <taxon>Craniata</taxon>
        <taxon>Vertebrata</taxon>
        <taxon>Euteleostomi</taxon>
        <taxon>Lepidosauria</taxon>
        <taxon>Squamata</taxon>
        <taxon>Bifurcata</taxon>
        <taxon>Unidentata</taxon>
        <taxon>Episquamata</taxon>
        <taxon>Toxicofera</taxon>
        <taxon>Iguania</taxon>
        <taxon>Dactyloidae</taxon>
        <taxon>Anolis</taxon>
    </lineage>
</organism>
<keyword evidence="12 14" id="KW-0141">cGMP biosynthesis</keyword>
<dbReference type="InterPro" id="IPR000719">
    <property type="entry name" value="Prot_kinase_dom"/>
</dbReference>
<dbReference type="GO" id="GO:0004383">
    <property type="term" value="F:guanylate cyclase activity"/>
    <property type="evidence" value="ECO:0000318"/>
    <property type="project" value="GO_Central"/>
</dbReference>
<dbReference type="SUPFAM" id="SSF55073">
    <property type="entry name" value="Nucleotide cyclase"/>
    <property type="match status" value="1"/>
</dbReference>
<dbReference type="InterPro" id="IPR001245">
    <property type="entry name" value="Ser-Thr/Tyr_kinase_cat_dom"/>
</dbReference>
<dbReference type="HOGENOM" id="CLU_001072_1_3_1"/>
<evidence type="ECO:0000256" key="11">
    <source>
        <dbReference type="ARBA" id="ARBA00023239"/>
    </source>
</evidence>
<dbReference type="InterPro" id="IPR001054">
    <property type="entry name" value="A/G_cyclase"/>
</dbReference>
<dbReference type="GeneTree" id="ENSGT00940000163069"/>
<feature type="transmembrane region" description="Helical" evidence="15">
    <location>
        <begin position="613"/>
        <end position="631"/>
    </location>
</feature>
<dbReference type="STRING" id="28377.ENSACAP00000009768"/>
<keyword evidence="10" id="KW-0325">Glycoprotein</keyword>
<keyword evidence="7" id="KW-0342">GTP-binding</keyword>
<dbReference type="InterPro" id="IPR018297">
    <property type="entry name" value="A/G_cyclase_CS"/>
</dbReference>
<feature type="transmembrane region" description="Helical" evidence="15">
    <location>
        <begin position="474"/>
        <end position="498"/>
    </location>
</feature>
<dbReference type="Gene3D" id="1.10.510.10">
    <property type="entry name" value="Transferase(Phosphotransferase) domain 1"/>
    <property type="match status" value="1"/>
</dbReference>
<dbReference type="SMART" id="SM00044">
    <property type="entry name" value="CYCc"/>
    <property type="match status" value="1"/>
</dbReference>
<evidence type="ECO:0000256" key="15">
    <source>
        <dbReference type="SAM" id="Phobius"/>
    </source>
</evidence>
<feature type="domain" description="Guanylate cyclase" evidence="18">
    <location>
        <begin position="899"/>
        <end position="1029"/>
    </location>
</feature>
<dbReference type="Gene3D" id="3.30.70.1230">
    <property type="entry name" value="Nucleotide cyclase"/>
    <property type="match status" value="1"/>
</dbReference>
<evidence type="ECO:0000256" key="1">
    <source>
        <dbReference type="ARBA" id="ARBA00004479"/>
    </source>
</evidence>
<evidence type="ECO:0000313" key="19">
    <source>
        <dbReference type="Ensembl" id="ENSACAP00000009768.4"/>
    </source>
</evidence>
<evidence type="ECO:0000256" key="4">
    <source>
        <dbReference type="ARBA" id="ARBA00022729"/>
    </source>
</evidence>
<dbReference type="GO" id="GO:0006182">
    <property type="term" value="P:cGMP biosynthetic process"/>
    <property type="evidence" value="ECO:0000318"/>
    <property type="project" value="GO_Central"/>
</dbReference>
<comment type="subcellular location">
    <subcellularLocation>
        <location evidence="1">Membrane</location>
        <topology evidence="1">Single-pass type I membrane protein</topology>
    </subcellularLocation>
</comment>
<keyword evidence="11 13" id="KW-0456">Lyase</keyword>
<feature type="signal peptide" evidence="16">
    <location>
        <begin position="1"/>
        <end position="16"/>
    </location>
</feature>
<name>H9GFU9_ANOCA</name>
<dbReference type="Pfam" id="PF01094">
    <property type="entry name" value="ANF_receptor"/>
    <property type="match status" value="1"/>
</dbReference>
<evidence type="ECO:0000256" key="3">
    <source>
        <dbReference type="ARBA" id="ARBA00022692"/>
    </source>
</evidence>
<reference evidence="19" key="3">
    <citation type="submission" date="2025-09" db="UniProtKB">
        <authorList>
            <consortium name="Ensembl"/>
        </authorList>
    </citation>
    <scope>IDENTIFICATION</scope>
</reference>